<keyword evidence="1" id="KW-0808">Transferase</keyword>
<proteinExistence type="inferred from homology"/>
<evidence type="ECO:0000313" key="6">
    <source>
        <dbReference type="Proteomes" id="UP000002522"/>
    </source>
</evidence>
<comment type="similarity">
    <text evidence="3">Belongs to the acetyltransferase family. RimJ subfamily.</text>
</comment>
<dbReference type="InterPro" id="IPR000182">
    <property type="entry name" value="GNAT_dom"/>
</dbReference>
<dbReference type="GO" id="GO:0005737">
    <property type="term" value="C:cytoplasm"/>
    <property type="evidence" value="ECO:0007669"/>
    <property type="project" value="TreeGrafter"/>
</dbReference>
<dbReference type="PANTHER" id="PTHR43792:SF8">
    <property type="entry name" value="[RIBOSOMAL PROTEIN US5]-ALANINE N-ACETYLTRANSFERASE"/>
    <property type="match status" value="1"/>
</dbReference>
<keyword evidence="2" id="KW-0012">Acyltransferase</keyword>
<dbReference type="AlphaFoldDB" id="Q8EWE6"/>
<dbReference type="InterPro" id="IPR051531">
    <property type="entry name" value="N-acetyltransferase"/>
</dbReference>
<evidence type="ECO:0000313" key="5">
    <source>
        <dbReference type="EMBL" id="BAC44050.1"/>
    </source>
</evidence>
<dbReference type="RefSeq" id="WP_011077086.1">
    <property type="nucleotide sequence ID" value="NC_004432.1"/>
</dbReference>
<evidence type="ECO:0000259" key="4">
    <source>
        <dbReference type="PROSITE" id="PS51186"/>
    </source>
</evidence>
<dbReference type="eggNOG" id="COG1670">
    <property type="taxonomic scope" value="Bacteria"/>
</dbReference>
<dbReference type="SUPFAM" id="SSF55729">
    <property type="entry name" value="Acyl-CoA N-acyltransferases (Nat)"/>
    <property type="match status" value="1"/>
</dbReference>
<dbReference type="HOGENOM" id="CLU_013985_3_6_14"/>
<feature type="domain" description="N-acetyltransferase" evidence="4">
    <location>
        <begin position="16"/>
        <end position="174"/>
    </location>
</feature>
<dbReference type="FunCoup" id="Q8EWE6">
    <property type="interactions" value="15"/>
</dbReference>
<gene>
    <name evidence="5" type="ordered locus">MYPE2590</name>
</gene>
<dbReference type="EMBL" id="BA000026">
    <property type="protein sequence ID" value="BAC44050.1"/>
    <property type="molecule type" value="Genomic_DNA"/>
</dbReference>
<dbReference type="Proteomes" id="UP000002522">
    <property type="component" value="Chromosome"/>
</dbReference>
<dbReference type="KEGG" id="mpe:MYPE2590"/>
<dbReference type="STRING" id="272633.gene:10731361"/>
<dbReference type="Gene3D" id="3.40.630.30">
    <property type="match status" value="1"/>
</dbReference>
<reference evidence="5 6" key="1">
    <citation type="journal article" date="2002" name="Nucleic Acids Res.">
        <title>The complete genomic sequence of Mycoplasma penetrans, an intracellular bacterial pathogen in humans.</title>
        <authorList>
            <person name="Sasaki Y."/>
            <person name="Ishikawa J."/>
            <person name="Yamashita A."/>
            <person name="Oshima K."/>
            <person name="Kenri T."/>
            <person name="Furuya K."/>
            <person name="Yoshino C."/>
            <person name="Horino A."/>
            <person name="Shiba T."/>
            <person name="Sasaki T."/>
            <person name="Hattori M."/>
        </authorList>
    </citation>
    <scope>NUCLEOTIDE SEQUENCE [LARGE SCALE GENOMIC DNA]</scope>
    <source>
        <strain evidence="5 6">HF-2</strain>
    </source>
</reference>
<accession>Q8EWE6</accession>
<dbReference type="Pfam" id="PF13302">
    <property type="entry name" value="Acetyltransf_3"/>
    <property type="match status" value="1"/>
</dbReference>
<name>Q8EWE6_MALP2</name>
<protein>
    <submittedName>
        <fullName evidence="5">Acetyltransferase GNAT family</fullName>
    </submittedName>
</protein>
<dbReference type="GO" id="GO:0008999">
    <property type="term" value="F:protein-N-terminal-alanine acetyltransferase activity"/>
    <property type="evidence" value="ECO:0007669"/>
    <property type="project" value="TreeGrafter"/>
</dbReference>
<dbReference type="PROSITE" id="PS51186">
    <property type="entry name" value="GNAT"/>
    <property type="match status" value="1"/>
</dbReference>
<sequence>MKNKNIIKTQLETNRIIIRSFTLEDKNDFYEYAKVEGVGERAGWKHHKNIEETETILKILISGGNFYALVWKENNKVIGSFGIETPSYKTVKIGYALSKDYWNLGIMTEVTKHIIDFIFTNSGFNKILVSHFDENTASKKVIEKSGFKYFNRDKCNFPIGEKFTNEYILKKPIFYKIKKKLIKNNFVWLK</sequence>
<keyword evidence="6" id="KW-1185">Reference proteome</keyword>
<dbReference type="InParanoid" id="Q8EWE6"/>
<evidence type="ECO:0000256" key="1">
    <source>
        <dbReference type="ARBA" id="ARBA00022679"/>
    </source>
</evidence>
<evidence type="ECO:0000256" key="2">
    <source>
        <dbReference type="ARBA" id="ARBA00023315"/>
    </source>
</evidence>
<dbReference type="PANTHER" id="PTHR43792">
    <property type="entry name" value="GNAT FAMILY, PUTATIVE (AFU_ORTHOLOGUE AFUA_3G00765)-RELATED-RELATED"/>
    <property type="match status" value="1"/>
</dbReference>
<organism evidence="5 6">
    <name type="scientific">Malacoplasma penetrans (strain HF-2)</name>
    <name type="common">Mycoplasma penetrans</name>
    <dbReference type="NCBI Taxonomy" id="272633"/>
    <lineage>
        <taxon>Bacteria</taxon>
        <taxon>Bacillati</taxon>
        <taxon>Mycoplasmatota</taxon>
        <taxon>Mycoplasmoidales</taxon>
        <taxon>Mycoplasmoidaceae</taxon>
        <taxon>Malacoplasma</taxon>
    </lineage>
</organism>
<dbReference type="InterPro" id="IPR016181">
    <property type="entry name" value="Acyl_CoA_acyltransferase"/>
</dbReference>
<evidence type="ECO:0000256" key="3">
    <source>
        <dbReference type="ARBA" id="ARBA00038502"/>
    </source>
</evidence>